<protein>
    <submittedName>
        <fullName evidence="3">Uncharacterized protein</fullName>
    </submittedName>
</protein>
<organism evidence="2 3">
    <name type="scientific">Parascaris univalens</name>
    <name type="common">Nematode worm</name>
    <dbReference type="NCBI Taxonomy" id="6257"/>
    <lineage>
        <taxon>Eukaryota</taxon>
        <taxon>Metazoa</taxon>
        <taxon>Ecdysozoa</taxon>
        <taxon>Nematoda</taxon>
        <taxon>Chromadorea</taxon>
        <taxon>Rhabditida</taxon>
        <taxon>Spirurina</taxon>
        <taxon>Ascaridomorpha</taxon>
        <taxon>Ascaridoidea</taxon>
        <taxon>Ascarididae</taxon>
        <taxon>Parascaris</taxon>
    </lineage>
</organism>
<evidence type="ECO:0000313" key="2">
    <source>
        <dbReference type="Proteomes" id="UP000887569"/>
    </source>
</evidence>
<dbReference type="AlphaFoldDB" id="A0A915B8H4"/>
<evidence type="ECO:0000256" key="1">
    <source>
        <dbReference type="SAM" id="Phobius"/>
    </source>
</evidence>
<accession>A0A915B8H4</accession>
<sequence>MSFPTLHRRRNCKCAIMRGFRLVFCHSDAQSRFSVVAPRRPIEGRPTSIVPAKVLVEVIRQDEAKECGRRKLAAITLIASHIVVPPILRRRKELILRNALKDTMNELLAIIIIVVVCCAMFLAWLVSMATCPDRMVNLISGSKSSEYSSSHDSKELIAPVEGQSESLIAQNCSVCLQLNGSHRLTASKKLSMVPEADEQVIDHIQQLIMIIAINKEFCVIYNSIFDEYEYNFKEFNHYSLFFRLISFATK</sequence>
<reference evidence="3" key="1">
    <citation type="submission" date="2022-11" db="UniProtKB">
        <authorList>
            <consortium name="WormBaseParasite"/>
        </authorList>
    </citation>
    <scope>IDENTIFICATION</scope>
</reference>
<keyword evidence="1" id="KW-0812">Transmembrane</keyword>
<dbReference type="Proteomes" id="UP000887569">
    <property type="component" value="Unplaced"/>
</dbReference>
<keyword evidence="2" id="KW-1185">Reference proteome</keyword>
<feature type="transmembrane region" description="Helical" evidence="1">
    <location>
        <begin position="108"/>
        <end position="126"/>
    </location>
</feature>
<name>A0A915B8H4_PARUN</name>
<keyword evidence="1" id="KW-1133">Transmembrane helix</keyword>
<keyword evidence="1" id="KW-0472">Membrane</keyword>
<proteinExistence type="predicted"/>
<dbReference type="WBParaSite" id="PgR028_g119_t02">
    <property type="protein sequence ID" value="PgR028_g119_t02"/>
    <property type="gene ID" value="PgR028_g119"/>
</dbReference>
<evidence type="ECO:0000313" key="3">
    <source>
        <dbReference type="WBParaSite" id="PgR028_g119_t02"/>
    </source>
</evidence>